<dbReference type="PRINTS" id="PR00813">
    <property type="entry name" value="BCTERIALGSPG"/>
</dbReference>
<dbReference type="GO" id="GO:0015628">
    <property type="term" value="P:protein secretion by the type II secretion system"/>
    <property type="evidence" value="ECO:0007669"/>
    <property type="project" value="InterPro"/>
</dbReference>
<dbReference type="NCBIfam" id="TIGR02532">
    <property type="entry name" value="IV_pilin_GFxxxE"/>
    <property type="match status" value="1"/>
</dbReference>
<protein>
    <submittedName>
        <fullName evidence="3">Prepilin-type N-terminal cleavage/methylation domain-containing protein</fullName>
    </submittedName>
</protein>
<organism evidence="3 4">
    <name type="scientific">Thermovibrio guaymasensis</name>
    <dbReference type="NCBI Taxonomy" id="240167"/>
    <lineage>
        <taxon>Bacteria</taxon>
        <taxon>Pseudomonadati</taxon>
        <taxon>Aquificota</taxon>
        <taxon>Aquificia</taxon>
        <taxon>Desulfurobacteriales</taxon>
        <taxon>Desulfurobacteriaceae</taxon>
        <taxon>Thermovibrio</taxon>
    </lineage>
</organism>
<keyword evidence="2" id="KW-0812">Transmembrane</keyword>
<dbReference type="GO" id="GO:0015627">
    <property type="term" value="C:type II protein secretion system complex"/>
    <property type="evidence" value="ECO:0007669"/>
    <property type="project" value="InterPro"/>
</dbReference>
<dbReference type="AlphaFoldDB" id="A0A420W6J0"/>
<keyword evidence="2" id="KW-0472">Membrane</keyword>
<sequence>MRRGFTILEVLIVLLLLGILAGIAGYNYKRYVLQAKRVEALENLGVLRKLEEIYRAEKGWYVTCYWSPENIPPPQGTEDWNSNSYFYLIGFRPQGVIRYRYAVAKANGSRTVSQCMADVEACYDDSVVANGFTQVREGVIDILMKAEADLDNDGNIGKVFIPDEPPQRIVYVNYTVY</sequence>
<reference evidence="3 4" key="1">
    <citation type="submission" date="2018-10" db="EMBL/GenBank/DDBJ databases">
        <title>Genomic Encyclopedia of Type Strains, Phase IV (KMG-IV): sequencing the most valuable type-strain genomes for metagenomic binning, comparative biology and taxonomic classification.</title>
        <authorList>
            <person name="Goeker M."/>
        </authorList>
    </citation>
    <scope>NUCLEOTIDE SEQUENCE [LARGE SCALE GENOMIC DNA]</scope>
    <source>
        <strain evidence="3 4">DSM 15521</strain>
    </source>
</reference>
<accession>A0A420W6J0</accession>
<keyword evidence="4" id="KW-1185">Reference proteome</keyword>
<keyword evidence="1" id="KW-0488">Methylation</keyword>
<evidence type="ECO:0000313" key="3">
    <source>
        <dbReference type="EMBL" id="RKQ61699.1"/>
    </source>
</evidence>
<dbReference type="EMBL" id="RBIE01000002">
    <property type="protein sequence ID" value="RKQ61699.1"/>
    <property type="molecule type" value="Genomic_DNA"/>
</dbReference>
<dbReference type="Proteomes" id="UP000280881">
    <property type="component" value="Unassembled WGS sequence"/>
</dbReference>
<dbReference type="SUPFAM" id="SSF54523">
    <property type="entry name" value="Pili subunits"/>
    <property type="match status" value="1"/>
</dbReference>
<dbReference type="Gene3D" id="3.30.700.10">
    <property type="entry name" value="Glycoprotein, Type 4 Pilin"/>
    <property type="match status" value="1"/>
</dbReference>
<evidence type="ECO:0000256" key="2">
    <source>
        <dbReference type="SAM" id="Phobius"/>
    </source>
</evidence>
<comment type="caution">
    <text evidence="3">The sequence shown here is derived from an EMBL/GenBank/DDBJ whole genome shotgun (WGS) entry which is preliminary data.</text>
</comment>
<dbReference type="InterPro" id="IPR000983">
    <property type="entry name" value="Bac_GSPG_pilin"/>
</dbReference>
<dbReference type="Pfam" id="PF07963">
    <property type="entry name" value="N_methyl"/>
    <property type="match status" value="1"/>
</dbReference>
<feature type="transmembrane region" description="Helical" evidence="2">
    <location>
        <begin position="6"/>
        <end position="28"/>
    </location>
</feature>
<evidence type="ECO:0000256" key="1">
    <source>
        <dbReference type="ARBA" id="ARBA00022481"/>
    </source>
</evidence>
<evidence type="ECO:0000313" key="4">
    <source>
        <dbReference type="Proteomes" id="UP000280881"/>
    </source>
</evidence>
<keyword evidence="2" id="KW-1133">Transmembrane helix</keyword>
<gene>
    <name evidence="3" type="ORF">C7457_1141</name>
</gene>
<dbReference type="InterPro" id="IPR045584">
    <property type="entry name" value="Pilin-like"/>
</dbReference>
<name>A0A420W6J0_9BACT</name>
<dbReference type="OrthoDB" id="5422085at2"/>
<dbReference type="InterPro" id="IPR012902">
    <property type="entry name" value="N_methyl_site"/>
</dbReference>
<dbReference type="RefSeq" id="WP_121170951.1">
    <property type="nucleotide sequence ID" value="NZ_RBIE01000002.1"/>
</dbReference>
<proteinExistence type="predicted"/>